<protein>
    <submittedName>
        <fullName evidence="4">(raccoon dog) hypothetical protein</fullName>
    </submittedName>
</protein>
<accession>A0A811ZPJ0</accession>
<dbReference type="PANTHER" id="PTHR23113">
    <property type="entry name" value="GUANINE NUCLEOTIDE EXCHANGE FACTOR"/>
    <property type="match status" value="1"/>
</dbReference>
<dbReference type="PROSITE" id="PS50009">
    <property type="entry name" value="RASGEF_CAT"/>
    <property type="match status" value="1"/>
</dbReference>
<feature type="domain" description="Ras-GEF" evidence="3">
    <location>
        <begin position="304"/>
        <end position="454"/>
    </location>
</feature>
<dbReference type="GO" id="GO:0007265">
    <property type="term" value="P:Ras protein signal transduction"/>
    <property type="evidence" value="ECO:0007669"/>
    <property type="project" value="TreeGrafter"/>
</dbReference>
<sequence>MSSCCCPTLRRSGLRRVQSERCSCSCRCQLGPLLRSFWLCGGRPQQSCTQEILEEMVCGFNYSNSLDNDRVHLTNRDRCCSEESTVSLGEAKTMLMLREGRMDGFLQSLVPSSQDRSLANNPVISCFYQLFTTAQQVLGQQFSSTLSPILGTWPDQNLQDTWPSLHCAYFEVQESWVQANLYDLYCHAPIIMMPRELLQLTEADAESEVPWTNLSLYPVPIPAPRLLPASPPSAVPDLGQELVPSSCVPGHELQSVPPPALLGIVAPSLSTKTEPPPAPEETCPWCGTPEHQRHEEQPGLMAFPPKLVAEQLTSIDVDLFKKVQPQQCLGSIWSKRNEPGYEHLTCTVSATIRQFNNVANCVITTCLGNARMTAQDRAVVVEHWIKVAKACQTLRNYSSMHAILSALQSVSIHRLKNTWAKVSRKKIRTFKKLCSKDNPQSRNLLLKVVWKVLG</sequence>
<dbReference type="SUPFAM" id="SSF48366">
    <property type="entry name" value="Ras GEF"/>
    <property type="match status" value="1"/>
</dbReference>
<evidence type="ECO:0000313" key="4">
    <source>
        <dbReference type="EMBL" id="CAD7690631.1"/>
    </source>
</evidence>
<gene>
    <name evidence="4" type="ORF">NYPRO_LOCUS23425</name>
</gene>
<dbReference type="SMART" id="SM00147">
    <property type="entry name" value="RasGEF"/>
    <property type="match status" value="1"/>
</dbReference>
<dbReference type="InterPro" id="IPR001895">
    <property type="entry name" value="RASGEF_cat_dom"/>
</dbReference>
<dbReference type="PANTHER" id="PTHR23113:SF223">
    <property type="entry name" value="RAL-GDS-RELATED PROTEIN"/>
    <property type="match status" value="1"/>
</dbReference>
<evidence type="ECO:0000313" key="5">
    <source>
        <dbReference type="Proteomes" id="UP000645828"/>
    </source>
</evidence>
<keyword evidence="5" id="KW-1185">Reference proteome</keyword>
<evidence type="ECO:0000256" key="2">
    <source>
        <dbReference type="PROSITE-ProRule" id="PRU00168"/>
    </source>
</evidence>
<dbReference type="InterPro" id="IPR036964">
    <property type="entry name" value="RASGEF_cat_dom_sf"/>
</dbReference>
<name>A0A811ZPJ0_NYCPR</name>
<dbReference type="InterPro" id="IPR023578">
    <property type="entry name" value="Ras_GEF_dom_sf"/>
</dbReference>
<dbReference type="Pfam" id="PF00617">
    <property type="entry name" value="RasGEF"/>
    <property type="match status" value="1"/>
</dbReference>
<dbReference type="GO" id="GO:0005886">
    <property type="term" value="C:plasma membrane"/>
    <property type="evidence" value="ECO:0007669"/>
    <property type="project" value="TreeGrafter"/>
</dbReference>
<dbReference type="InterPro" id="IPR008937">
    <property type="entry name" value="Ras-like_GEF"/>
</dbReference>
<dbReference type="EMBL" id="CAJHUB010000771">
    <property type="protein sequence ID" value="CAD7690631.1"/>
    <property type="molecule type" value="Genomic_DNA"/>
</dbReference>
<dbReference type="Gene3D" id="1.10.840.10">
    <property type="entry name" value="Ras guanine-nucleotide exchange factors catalytic domain"/>
    <property type="match status" value="1"/>
</dbReference>
<evidence type="ECO:0000256" key="1">
    <source>
        <dbReference type="ARBA" id="ARBA00022658"/>
    </source>
</evidence>
<dbReference type="AlphaFoldDB" id="A0A811ZPJ0"/>
<evidence type="ECO:0000259" key="3">
    <source>
        <dbReference type="PROSITE" id="PS50009"/>
    </source>
</evidence>
<organism evidence="4 5">
    <name type="scientific">Nyctereutes procyonoides</name>
    <name type="common">Raccoon dog</name>
    <name type="synonym">Canis procyonoides</name>
    <dbReference type="NCBI Taxonomy" id="34880"/>
    <lineage>
        <taxon>Eukaryota</taxon>
        <taxon>Metazoa</taxon>
        <taxon>Chordata</taxon>
        <taxon>Craniata</taxon>
        <taxon>Vertebrata</taxon>
        <taxon>Euteleostomi</taxon>
        <taxon>Mammalia</taxon>
        <taxon>Eutheria</taxon>
        <taxon>Laurasiatheria</taxon>
        <taxon>Carnivora</taxon>
        <taxon>Caniformia</taxon>
        <taxon>Canidae</taxon>
        <taxon>Nyctereutes</taxon>
    </lineage>
</organism>
<dbReference type="Proteomes" id="UP000645828">
    <property type="component" value="Unassembled WGS sequence"/>
</dbReference>
<dbReference type="GO" id="GO:0005085">
    <property type="term" value="F:guanyl-nucleotide exchange factor activity"/>
    <property type="evidence" value="ECO:0007669"/>
    <property type="project" value="UniProtKB-KW"/>
</dbReference>
<keyword evidence="1 2" id="KW-0344">Guanine-nucleotide releasing factor</keyword>
<reference evidence="4" key="1">
    <citation type="submission" date="2020-12" db="EMBL/GenBank/DDBJ databases">
        <authorList>
            <consortium name="Molecular Ecology Group"/>
        </authorList>
    </citation>
    <scope>NUCLEOTIDE SEQUENCE</scope>
    <source>
        <strain evidence="4">TBG_1078</strain>
    </source>
</reference>
<comment type="caution">
    <text evidence="4">The sequence shown here is derived from an EMBL/GenBank/DDBJ whole genome shotgun (WGS) entry which is preliminary data.</text>
</comment>
<proteinExistence type="predicted"/>